<dbReference type="EMBL" id="BPLR01013403">
    <property type="protein sequence ID" value="GIY60967.1"/>
    <property type="molecule type" value="Genomic_DNA"/>
</dbReference>
<sequence>MLSDVVEPKLGWVNTNRTLRSSKNSNRTRETSLNLSIQLQLLRVSTYSFYMYLVNFVCTFGSLEDWYWYKEWDEVACSAANRRVGIHIKRCGGIKVGW</sequence>
<dbReference type="AlphaFoldDB" id="A0AAV4USH0"/>
<organism evidence="1 2">
    <name type="scientific">Caerostris extrusa</name>
    <name type="common">Bark spider</name>
    <name type="synonym">Caerostris bankana</name>
    <dbReference type="NCBI Taxonomy" id="172846"/>
    <lineage>
        <taxon>Eukaryota</taxon>
        <taxon>Metazoa</taxon>
        <taxon>Ecdysozoa</taxon>
        <taxon>Arthropoda</taxon>
        <taxon>Chelicerata</taxon>
        <taxon>Arachnida</taxon>
        <taxon>Araneae</taxon>
        <taxon>Araneomorphae</taxon>
        <taxon>Entelegynae</taxon>
        <taxon>Araneoidea</taxon>
        <taxon>Araneidae</taxon>
        <taxon>Caerostris</taxon>
    </lineage>
</organism>
<keyword evidence="2" id="KW-1185">Reference proteome</keyword>
<dbReference type="Proteomes" id="UP001054945">
    <property type="component" value="Unassembled WGS sequence"/>
</dbReference>
<accession>A0AAV4USH0</accession>
<protein>
    <submittedName>
        <fullName evidence="1">Uncharacterized protein</fullName>
    </submittedName>
</protein>
<proteinExistence type="predicted"/>
<gene>
    <name evidence="1" type="ORF">CEXT_210831</name>
</gene>
<comment type="caution">
    <text evidence="1">The sequence shown here is derived from an EMBL/GenBank/DDBJ whole genome shotgun (WGS) entry which is preliminary data.</text>
</comment>
<evidence type="ECO:0000313" key="1">
    <source>
        <dbReference type="EMBL" id="GIY60967.1"/>
    </source>
</evidence>
<evidence type="ECO:0000313" key="2">
    <source>
        <dbReference type="Proteomes" id="UP001054945"/>
    </source>
</evidence>
<name>A0AAV4USH0_CAEEX</name>
<reference evidence="1 2" key="1">
    <citation type="submission" date="2021-06" db="EMBL/GenBank/DDBJ databases">
        <title>Caerostris extrusa draft genome.</title>
        <authorList>
            <person name="Kono N."/>
            <person name="Arakawa K."/>
        </authorList>
    </citation>
    <scope>NUCLEOTIDE SEQUENCE [LARGE SCALE GENOMIC DNA]</scope>
</reference>